<feature type="transmembrane region" description="Helical" evidence="12">
    <location>
        <begin position="15"/>
        <end position="37"/>
    </location>
</feature>
<feature type="compositionally biased region" description="Basic and acidic residues" evidence="13">
    <location>
        <begin position="52"/>
        <end position="64"/>
    </location>
</feature>
<dbReference type="PANTHER" id="PTHR37531">
    <property type="entry name" value="HEME EXPORTER PROTEIN D"/>
    <property type="match status" value="1"/>
</dbReference>
<dbReference type="EMBL" id="NQOU01000003">
    <property type="protein sequence ID" value="RII82831.1"/>
    <property type="molecule type" value="Genomic_DNA"/>
</dbReference>
<comment type="similarity">
    <text evidence="3 12">Belongs to the CcmD/CycX/HelD family.</text>
</comment>
<feature type="region of interest" description="Disordered" evidence="13">
    <location>
        <begin position="43"/>
        <end position="64"/>
    </location>
</feature>
<comment type="caution">
    <text evidence="14">The sequence shown here is derived from an EMBL/GenBank/DDBJ whole genome shotgun (WGS) entry which is preliminary data.</text>
</comment>
<keyword evidence="15" id="KW-1185">Reference proteome</keyword>
<evidence type="ECO:0000256" key="9">
    <source>
        <dbReference type="ARBA" id="ARBA00022748"/>
    </source>
</evidence>
<dbReference type="InterPro" id="IPR007078">
    <property type="entry name" value="Haem_export_protD_CcmD"/>
</dbReference>
<proteinExistence type="inferred from homology"/>
<evidence type="ECO:0000256" key="7">
    <source>
        <dbReference type="ARBA" id="ARBA00022519"/>
    </source>
</evidence>
<evidence type="ECO:0000256" key="2">
    <source>
        <dbReference type="ARBA" id="ARBA00004377"/>
    </source>
</evidence>
<evidence type="ECO:0000256" key="5">
    <source>
        <dbReference type="ARBA" id="ARBA00022448"/>
    </source>
</evidence>
<organism evidence="14 15">
    <name type="scientific">Neopusillimonas maritima</name>
    <dbReference type="NCBI Taxonomy" id="2026239"/>
    <lineage>
        <taxon>Bacteria</taxon>
        <taxon>Pseudomonadati</taxon>
        <taxon>Pseudomonadota</taxon>
        <taxon>Betaproteobacteria</taxon>
        <taxon>Burkholderiales</taxon>
        <taxon>Alcaligenaceae</taxon>
        <taxon>Neopusillimonas</taxon>
    </lineage>
</organism>
<keyword evidence="8 12" id="KW-0812">Transmembrane</keyword>
<comment type="function">
    <text evidence="1 12">Required for the export of heme to the periplasm for the biogenesis of c-type cytochromes.</text>
</comment>
<sequence>MSWNSAADFFAMGGYGLYVWGSVGVTVAALSLELFVLGQRRKSALSRIKRASTTERNDDNEKQT</sequence>
<dbReference type="Pfam" id="PF04995">
    <property type="entry name" value="CcmD"/>
    <property type="match status" value="1"/>
</dbReference>
<dbReference type="PANTHER" id="PTHR37531:SF1">
    <property type="entry name" value="HEME EXPORTER PROTEIN D"/>
    <property type="match status" value="1"/>
</dbReference>
<keyword evidence="10 12" id="KW-1133">Transmembrane helix</keyword>
<keyword evidence="6 12" id="KW-1003">Cell membrane</keyword>
<dbReference type="NCBIfam" id="TIGR03141">
    <property type="entry name" value="cytochro_ccmD"/>
    <property type="match status" value="1"/>
</dbReference>
<dbReference type="InterPro" id="IPR052075">
    <property type="entry name" value="Heme_exporter_D"/>
</dbReference>
<evidence type="ECO:0000256" key="1">
    <source>
        <dbReference type="ARBA" id="ARBA00002442"/>
    </source>
</evidence>
<evidence type="ECO:0000256" key="4">
    <source>
        <dbReference type="ARBA" id="ARBA00016461"/>
    </source>
</evidence>
<keyword evidence="5 12" id="KW-0813">Transport</keyword>
<evidence type="ECO:0000256" key="12">
    <source>
        <dbReference type="RuleBase" id="RU363101"/>
    </source>
</evidence>
<dbReference type="RefSeq" id="WP_119442167.1">
    <property type="nucleotide sequence ID" value="NZ_CP170494.1"/>
</dbReference>
<dbReference type="Proteomes" id="UP000266483">
    <property type="component" value="Unassembled WGS sequence"/>
</dbReference>
<evidence type="ECO:0000313" key="15">
    <source>
        <dbReference type="Proteomes" id="UP000266483"/>
    </source>
</evidence>
<protein>
    <recommendedName>
        <fullName evidence="4 12">Heme exporter protein D</fullName>
    </recommendedName>
</protein>
<gene>
    <name evidence="14" type="primary">ccmD</name>
    <name evidence="14" type="ORF">CJO09_09640</name>
</gene>
<evidence type="ECO:0000256" key="10">
    <source>
        <dbReference type="ARBA" id="ARBA00022989"/>
    </source>
</evidence>
<keyword evidence="9 12" id="KW-0201">Cytochrome c-type biogenesis</keyword>
<name>A0ABX9MXU2_9BURK</name>
<accession>A0ABX9MXU2</accession>
<evidence type="ECO:0000256" key="8">
    <source>
        <dbReference type="ARBA" id="ARBA00022692"/>
    </source>
</evidence>
<comment type="subcellular location">
    <subcellularLocation>
        <location evidence="2 12">Cell inner membrane</location>
        <topology evidence="2 12">Single-pass membrane protein</topology>
    </subcellularLocation>
</comment>
<evidence type="ECO:0000256" key="13">
    <source>
        <dbReference type="SAM" id="MobiDB-lite"/>
    </source>
</evidence>
<evidence type="ECO:0000256" key="6">
    <source>
        <dbReference type="ARBA" id="ARBA00022475"/>
    </source>
</evidence>
<evidence type="ECO:0000256" key="3">
    <source>
        <dbReference type="ARBA" id="ARBA00008741"/>
    </source>
</evidence>
<keyword evidence="11 12" id="KW-0472">Membrane</keyword>
<keyword evidence="7 12" id="KW-0997">Cell inner membrane</keyword>
<reference evidence="14 15" key="1">
    <citation type="submission" date="2017-08" db="EMBL/GenBank/DDBJ databases">
        <title>Pusillimonas indicus sp. nov., a member of the family Alcaligenaceae isolated from surface seawater.</title>
        <authorList>
            <person name="Li J."/>
        </authorList>
    </citation>
    <scope>NUCLEOTIDE SEQUENCE [LARGE SCALE GENOMIC DNA]</scope>
    <source>
        <strain evidence="14 15">17-4A</strain>
    </source>
</reference>
<evidence type="ECO:0000313" key="14">
    <source>
        <dbReference type="EMBL" id="RII82831.1"/>
    </source>
</evidence>
<evidence type="ECO:0000256" key="11">
    <source>
        <dbReference type="ARBA" id="ARBA00023136"/>
    </source>
</evidence>